<evidence type="ECO:0000313" key="3">
    <source>
        <dbReference type="EMBL" id="MBB5220702.1"/>
    </source>
</evidence>
<name>A0A840SMZ4_9RHOB</name>
<dbReference type="EMBL" id="JACHFM010000001">
    <property type="protein sequence ID" value="MBB5220702.1"/>
    <property type="molecule type" value="Genomic_DNA"/>
</dbReference>
<feature type="domain" description="YcaO" evidence="2">
    <location>
        <begin position="1"/>
        <end position="225"/>
    </location>
</feature>
<keyword evidence="3" id="KW-0689">Ribosomal protein</keyword>
<comment type="caution">
    <text evidence="3">The sequence shown here is derived from an EMBL/GenBank/DDBJ whole genome shotgun (WGS) entry which is preliminary data.</text>
</comment>
<keyword evidence="3" id="KW-0808">Transferase</keyword>
<dbReference type="GO" id="GO:0005840">
    <property type="term" value="C:ribosome"/>
    <property type="evidence" value="ECO:0007669"/>
    <property type="project" value="UniProtKB-KW"/>
</dbReference>
<dbReference type="RefSeq" id="WP_184146990.1">
    <property type="nucleotide sequence ID" value="NZ_JACHFM010000001.1"/>
</dbReference>
<dbReference type="GO" id="GO:0016740">
    <property type="term" value="F:transferase activity"/>
    <property type="evidence" value="ECO:0007669"/>
    <property type="project" value="UniProtKB-KW"/>
</dbReference>
<proteinExistence type="predicted"/>
<evidence type="ECO:0000313" key="4">
    <source>
        <dbReference type="Proteomes" id="UP000549457"/>
    </source>
</evidence>
<reference evidence="3 4" key="1">
    <citation type="submission" date="2020-08" db="EMBL/GenBank/DDBJ databases">
        <title>Genomic Encyclopedia of Type Strains, Phase IV (KMG-IV): sequencing the most valuable type-strain genomes for metagenomic binning, comparative biology and taxonomic classification.</title>
        <authorList>
            <person name="Goeker M."/>
        </authorList>
    </citation>
    <scope>NUCLEOTIDE SEQUENCE [LARGE SCALE GENOMIC DNA]</scope>
    <source>
        <strain evidence="3 4">DSM 101730</strain>
    </source>
</reference>
<keyword evidence="4" id="KW-1185">Reference proteome</keyword>
<protein>
    <submittedName>
        <fullName evidence="3">Ribosomal protein S12 methylthiotransferase accessory factor YcaO</fullName>
    </submittedName>
</protein>
<keyword evidence="3" id="KW-0687">Ribonucleoprotein</keyword>
<dbReference type="InterPro" id="IPR003776">
    <property type="entry name" value="YcaO-like_dom"/>
</dbReference>
<dbReference type="PROSITE" id="PS51664">
    <property type="entry name" value="YCAO"/>
    <property type="match status" value="1"/>
</dbReference>
<evidence type="ECO:0000256" key="1">
    <source>
        <dbReference type="SAM" id="MobiDB-lite"/>
    </source>
</evidence>
<evidence type="ECO:0000259" key="2">
    <source>
        <dbReference type="PROSITE" id="PS51664"/>
    </source>
</evidence>
<organism evidence="3 4">
    <name type="scientific">Amaricoccus macauensis</name>
    <dbReference type="NCBI Taxonomy" id="57001"/>
    <lineage>
        <taxon>Bacteria</taxon>
        <taxon>Pseudomonadati</taxon>
        <taxon>Pseudomonadota</taxon>
        <taxon>Alphaproteobacteria</taxon>
        <taxon>Rhodobacterales</taxon>
        <taxon>Paracoccaceae</taxon>
        <taxon>Amaricoccus</taxon>
    </lineage>
</organism>
<sequence length="225" mass="23652">MTIGGAADPVPTVDLTLGAPKRTNTSAGAAAGKSPEDAVRRAALETLEHLHLDRLRAGSGELAPLDPMSEPAIAPHVAWLGGQFRGLEIRARAFKPGYVVAVAASADLDGGRRTEGSAARLGRAGAVRAAVEEAMFHWRNMVELERAAPDLAAMAEVDRARIARYRGALPREIWPPADARDPGEVDGTDVEGLLAAVAVVSGRRVRAFDLTTPEVGVPVVRIHLG</sequence>
<accession>A0A840SMZ4</accession>
<dbReference type="AlphaFoldDB" id="A0A840SMZ4"/>
<dbReference type="Proteomes" id="UP000549457">
    <property type="component" value="Unassembled WGS sequence"/>
</dbReference>
<gene>
    <name evidence="3" type="ORF">HNP73_000623</name>
</gene>
<feature type="region of interest" description="Disordered" evidence="1">
    <location>
        <begin position="1"/>
        <end position="35"/>
    </location>
</feature>
<dbReference type="Pfam" id="PF02624">
    <property type="entry name" value="YcaO"/>
    <property type="match status" value="1"/>
</dbReference>